<accession>A0A956SCW2</accession>
<keyword evidence="1" id="KW-0732">Signal</keyword>
<evidence type="ECO:0000256" key="1">
    <source>
        <dbReference type="SAM" id="SignalP"/>
    </source>
</evidence>
<protein>
    <submittedName>
        <fullName evidence="2">Uncharacterized protein</fullName>
    </submittedName>
</protein>
<feature type="signal peptide" evidence="1">
    <location>
        <begin position="1"/>
        <end position="30"/>
    </location>
</feature>
<dbReference type="EMBL" id="JAGQHS010000036">
    <property type="protein sequence ID" value="MCA9755917.1"/>
    <property type="molecule type" value="Genomic_DNA"/>
</dbReference>
<feature type="chain" id="PRO_5037165494" evidence="1">
    <location>
        <begin position="31"/>
        <end position="448"/>
    </location>
</feature>
<evidence type="ECO:0000313" key="2">
    <source>
        <dbReference type="EMBL" id="MCA9755917.1"/>
    </source>
</evidence>
<reference evidence="2" key="2">
    <citation type="journal article" date="2021" name="Microbiome">
        <title>Successional dynamics and alternative stable states in a saline activated sludge microbial community over 9 years.</title>
        <authorList>
            <person name="Wang Y."/>
            <person name="Ye J."/>
            <person name="Ju F."/>
            <person name="Liu L."/>
            <person name="Boyd J.A."/>
            <person name="Deng Y."/>
            <person name="Parks D.H."/>
            <person name="Jiang X."/>
            <person name="Yin X."/>
            <person name="Woodcroft B.J."/>
            <person name="Tyson G.W."/>
            <person name="Hugenholtz P."/>
            <person name="Polz M.F."/>
            <person name="Zhang T."/>
        </authorList>
    </citation>
    <scope>NUCLEOTIDE SEQUENCE</scope>
    <source>
        <strain evidence="2">HKST-UBA02</strain>
    </source>
</reference>
<gene>
    <name evidence="2" type="ORF">KDA27_08960</name>
</gene>
<comment type="caution">
    <text evidence="2">The sequence shown here is derived from an EMBL/GenBank/DDBJ whole genome shotgun (WGS) entry which is preliminary data.</text>
</comment>
<proteinExistence type="predicted"/>
<reference evidence="2" key="1">
    <citation type="submission" date="2020-04" db="EMBL/GenBank/DDBJ databases">
        <authorList>
            <person name="Zhang T."/>
        </authorList>
    </citation>
    <scope>NUCLEOTIDE SEQUENCE</scope>
    <source>
        <strain evidence="2">HKST-UBA02</strain>
    </source>
</reference>
<sequence>MPNAKTCLIRGTAALASALIALGATASAHAETFLPRDLLIYYSWPSLINGSGGDVALAAAEFGAYDDVVFGDLIETPEHPDHANTVAILAHPSMDDTRTFGYIDLGVAPGQNLTLPEIETRMQQWQATGVDGIFLDDFGYDYSVTRERQNAAIALAHGLGMPVVANAWVPAQALGSDVDPIANPDGLPTLLGTGDFYLFESFQIQEGAYVPEAQWQAKAESLEGYRQSTGIGVFTVTTMLPEDVYDEAKFHYAWFSGFLYGYESVGWGEYLFSALDALAPFHARPSVSPGTAFVGGVVHASPLHWRDTDAGRIRVNTSTHEYAFLDGTSGVGEDAQGTGLADLQTLDLQIAPNPTMGTVRIQLRPADESSTDELVVWPGGSAEFSATENPRLWLVDASGRVRATEELPAGHAWDWSTPPGLSNGVYSIVLRQHGQTIARGTVHYLGGR</sequence>
<name>A0A956SCW2_UNCEI</name>
<dbReference type="AlphaFoldDB" id="A0A956SCW2"/>
<organism evidence="2 3">
    <name type="scientific">Eiseniibacteriota bacterium</name>
    <dbReference type="NCBI Taxonomy" id="2212470"/>
    <lineage>
        <taxon>Bacteria</taxon>
        <taxon>Candidatus Eiseniibacteriota</taxon>
    </lineage>
</organism>
<dbReference type="Proteomes" id="UP000739538">
    <property type="component" value="Unassembled WGS sequence"/>
</dbReference>
<evidence type="ECO:0000313" key="3">
    <source>
        <dbReference type="Proteomes" id="UP000739538"/>
    </source>
</evidence>